<evidence type="ECO:0000313" key="2">
    <source>
        <dbReference type="Proteomes" id="UP000008021"/>
    </source>
</evidence>
<evidence type="ECO:0000313" key="1">
    <source>
        <dbReference type="EnsemblPlants" id="OMERI06G11820.2"/>
    </source>
</evidence>
<reference evidence="1" key="1">
    <citation type="submission" date="2015-04" db="UniProtKB">
        <authorList>
            <consortium name="EnsemblPlants"/>
        </authorList>
    </citation>
    <scope>IDENTIFICATION</scope>
</reference>
<sequence length="199" mass="22803">MELLAHTLSSSHIFHLSELLSSSRSCHYNSLQPTDELTQDALMGTYEALVQQKIPRGIGGQYELRFICTVNECVGSKSFRDLKCPYAHVNFWKWCIMLKWEEQGILEGWRDRTRILHPFESYCGGAMDFEKTALGRHTIDNEQIISHGKLIDCQGGIFGEDYIYFDPARDSKIIHAFNKIAWAAKLNWGMKLGESKVPK</sequence>
<dbReference type="AlphaFoldDB" id="A0A0E0E088"/>
<name>A0A0E0E088_9ORYZ</name>
<organism evidence="1">
    <name type="scientific">Oryza meridionalis</name>
    <dbReference type="NCBI Taxonomy" id="40149"/>
    <lineage>
        <taxon>Eukaryota</taxon>
        <taxon>Viridiplantae</taxon>
        <taxon>Streptophyta</taxon>
        <taxon>Embryophyta</taxon>
        <taxon>Tracheophyta</taxon>
        <taxon>Spermatophyta</taxon>
        <taxon>Magnoliopsida</taxon>
        <taxon>Liliopsida</taxon>
        <taxon>Poales</taxon>
        <taxon>Poaceae</taxon>
        <taxon>BOP clade</taxon>
        <taxon>Oryzoideae</taxon>
        <taxon>Oryzeae</taxon>
        <taxon>Oryzinae</taxon>
        <taxon>Oryza</taxon>
    </lineage>
</organism>
<reference evidence="1" key="2">
    <citation type="submission" date="2018-05" db="EMBL/GenBank/DDBJ databases">
        <title>OmerRS3 (Oryza meridionalis Reference Sequence Version 3).</title>
        <authorList>
            <person name="Zhang J."/>
            <person name="Kudrna D."/>
            <person name="Lee S."/>
            <person name="Talag J."/>
            <person name="Welchert J."/>
            <person name="Wing R.A."/>
        </authorList>
    </citation>
    <scope>NUCLEOTIDE SEQUENCE [LARGE SCALE GENOMIC DNA]</scope>
    <source>
        <strain evidence="1">cv. OR44</strain>
    </source>
</reference>
<keyword evidence="2" id="KW-1185">Reference proteome</keyword>
<protein>
    <submittedName>
        <fullName evidence="1">Uncharacterized protein</fullName>
    </submittedName>
</protein>
<dbReference type="EnsemblPlants" id="OMERI06G11820.2">
    <property type="protein sequence ID" value="OMERI06G11820.2"/>
    <property type="gene ID" value="OMERI06G11820"/>
</dbReference>
<dbReference type="Gramene" id="OMERI06G11820.2">
    <property type="protein sequence ID" value="OMERI06G11820.2"/>
    <property type="gene ID" value="OMERI06G11820"/>
</dbReference>
<dbReference type="Proteomes" id="UP000008021">
    <property type="component" value="Chromosome 6"/>
</dbReference>
<accession>A0A0E0E088</accession>
<proteinExistence type="predicted"/>